<dbReference type="PATRIC" id="fig|281456.6.peg.3277"/>
<comment type="caution">
    <text evidence="3">The sequence shown here is derived from an EMBL/GenBank/DDBJ whole genome shotgun (WGS) entry which is preliminary data.</text>
</comment>
<dbReference type="Proteomes" id="UP000037175">
    <property type="component" value="Unassembled WGS sequence"/>
</dbReference>
<keyword evidence="1" id="KW-0812">Transmembrane</keyword>
<dbReference type="AlphaFoldDB" id="A0A0L6VZS3"/>
<dbReference type="RefSeq" id="WP_013121259.1">
    <property type="nucleotide sequence ID" value="NZ_LGTE01000035.1"/>
</dbReference>
<evidence type="ECO:0000259" key="2">
    <source>
        <dbReference type="SMART" id="SM00471"/>
    </source>
</evidence>
<dbReference type="NCBIfam" id="TIGR00277">
    <property type="entry name" value="HDIG"/>
    <property type="match status" value="1"/>
</dbReference>
<keyword evidence="3" id="KW-0378">Hydrolase</keyword>
<proteinExistence type="predicted"/>
<organism evidence="3 4">
    <name type="scientific">Thermincola ferriacetica</name>
    <dbReference type="NCBI Taxonomy" id="281456"/>
    <lineage>
        <taxon>Bacteria</taxon>
        <taxon>Bacillati</taxon>
        <taxon>Bacillota</taxon>
        <taxon>Clostridia</taxon>
        <taxon>Eubacteriales</taxon>
        <taxon>Thermincolaceae</taxon>
        <taxon>Thermincola</taxon>
    </lineage>
</organism>
<keyword evidence="1" id="KW-1133">Transmembrane helix</keyword>
<dbReference type="PANTHER" id="PTHR36442:SF1">
    <property type="entry name" value="CYCLIC-DI-AMP PHOSPHODIESTERASE PGPH"/>
    <property type="match status" value="1"/>
</dbReference>
<dbReference type="InterPro" id="IPR052722">
    <property type="entry name" value="PgpH_phosphodiesterase"/>
</dbReference>
<feature type="transmembrane region" description="Helical" evidence="1">
    <location>
        <begin position="362"/>
        <end position="389"/>
    </location>
</feature>
<reference evidence="4" key="1">
    <citation type="submission" date="2015-07" db="EMBL/GenBank/DDBJ databases">
        <title>Complete Genome of Thermincola ferriacetica strain Z-0001T.</title>
        <authorList>
            <person name="Lusk B."/>
            <person name="Badalamenti J.P."/>
            <person name="Parameswaran P."/>
            <person name="Bond D.R."/>
            <person name="Torres C.I."/>
        </authorList>
    </citation>
    <scope>NUCLEOTIDE SEQUENCE [LARGE SCALE GENOMIC DNA]</scope>
    <source>
        <strain evidence="4">Z-0001</strain>
    </source>
</reference>
<name>A0A0L6VZS3_9FIRM</name>
<protein>
    <submittedName>
        <fullName evidence="3">7TM receptor with intracellular metal dependent phosphohydrolase</fullName>
    </submittedName>
</protein>
<evidence type="ECO:0000256" key="1">
    <source>
        <dbReference type="SAM" id="Phobius"/>
    </source>
</evidence>
<dbReference type="Pfam" id="PF07697">
    <property type="entry name" value="7TMR-HDED"/>
    <property type="match status" value="1"/>
</dbReference>
<dbReference type="InterPro" id="IPR006674">
    <property type="entry name" value="HD_domain"/>
</dbReference>
<accession>A0A0L6VZS3</accession>
<feature type="domain" description="HD/PDEase" evidence="2">
    <location>
        <begin position="493"/>
        <end position="650"/>
    </location>
</feature>
<feature type="transmembrane region" description="Helical" evidence="1">
    <location>
        <begin position="307"/>
        <end position="328"/>
    </location>
</feature>
<dbReference type="SUPFAM" id="SSF109604">
    <property type="entry name" value="HD-domain/PDEase-like"/>
    <property type="match status" value="1"/>
</dbReference>
<dbReference type="SMART" id="SM00471">
    <property type="entry name" value="HDc"/>
    <property type="match status" value="1"/>
</dbReference>
<dbReference type="InterPro" id="IPR003607">
    <property type="entry name" value="HD/PDEase_dom"/>
</dbReference>
<feature type="transmembrane region" description="Helical" evidence="1">
    <location>
        <begin position="27"/>
        <end position="46"/>
    </location>
</feature>
<keyword evidence="3" id="KW-0675">Receptor</keyword>
<dbReference type="CDD" id="cd00077">
    <property type="entry name" value="HDc"/>
    <property type="match status" value="1"/>
</dbReference>
<dbReference type="InterPro" id="IPR006675">
    <property type="entry name" value="HDIG_dom"/>
</dbReference>
<dbReference type="Pfam" id="PF07698">
    <property type="entry name" value="7TM-7TMR_HD"/>
    <property type="match status" value="1"/>
</dbReference>
<keyword evidence="4" id="KW-1185">Reference proteome</keyword>
<sequence length="721" mass="79004">MALKESVLDLLQNKLIPVFKNTTVKKVGIALATFFLVTVILSLNFLPNRLNLKPGDVAPKTIKAPRSIEFEDKLKTQALKRQAANSVGKVHDEDPDAYAATIADIDTAFNKIKSIQAQTNADLNTKVERLRTELGLDLSPAVYKALISSNPAVLQALHEKVKGIVNKAMEVGISEENLAAAKSRLNSEEIEPLKISAEQKSFLISLINNYLRPNFIYNEEATKAKIEAAVEAVTPVRVTVKQGEKIIGEGEIVTQDHIAKLEALGVLKDRAPFKSVVGIAILVILSLIMVMVFLYHYRRNIYRNEGYLLLLGLIVIVSLILAKIIIAIEITSNIAALLGYMVPFAAAVMLIAILLDTKLALLINAIMAVMLGIITGNQLNFAVVSLFTGMAGVFSVSKLSQRSDLVKAGLVYISATHFIGIIAVELITKGETASALLVFFSAIAFGLINGIFSSVLTIGMLPFLESAFGITSAVKLLELANPSQPLLKRLLLEAPGTYHHSIVVGNLAEAAADAVGGESLLVRVGAYYHDIGKLRRPYFFIENQLSCENPHDKIAPSLSTLIITSHTKDGVEMAREHKLPQPVIDIIEQHHGTSIVSYFFNRALENDKNESVSEEDFRYEGPKPQTKEAALVMMADSVEAAVRALQKPTPGRIEGLVRRIIKDKLHDGQLDECDLTFKDLDVIANTFVRVLSGIFHARVEYPETVIKEIERRKARDAGLRK</sequence>
<dbReference type="PANTHER" id="PTHR36442">
    <property type="entry name" value="CYCLIC-DI-AMP PHOSPHODIESTERASE PGPH"/>
    <property type="match status" value="1"/>
</dbReference>
<dbReference type="EMBL" id="LGTE01000035">
    <property type="protein sequence ID" value="KNZ68339.1"/>
    <property type="molecule type" value="Genomic_DNA"/>
</dbReference>
<feature type="transmembrane region" description="Helical" evidence="1">
    <location>
        <begin position="276"/>
        <end position="295"/>
    </location>
</feature>
<dbReference type="Gene3D" id="1.10.3210.10">
    <property type="entry name" value="Hypothetical protein af1432"/>
    <property type="match status" value="1"/>
</dbReference>
<dbReference type="InterPro" id="IPR011624">
    <property type="entry name" value="Metal-dep_PHydrolase_7TM_extra"/>
</dbReference>
<dbReference type="InterPro" id="IPR011621">
    <property type="entry name" value="Metal-dep_PHydrolase_7TM_intra"/>
</dbReference>
<feature type="transmembrane region" description="Helical" evidence="1">
    <location>
        <begin position="435"/>
        <end position="464"/>
    </location>
</feature>
<dbReference type="GO" id="GO:0016787">
    <property type="term" value="F:hydrolase activity"/>
    <property type="evidence" value="ECO:0007669"/>
    <property type="project" value="UniProtKB-KW"/>
</dbReference>
<feature type="transmembrane region" description="Helical" evidence="1">
    <location>
        <begin position="334"/>
        <end position="355"/>
    </location>
</feature>
<keyword evidence="1" id="KW-0472">Membrane</keyword>
<gene>
    <name evidence="3" type="ORF">Tfer_3123</name>
</gene>
<evidence type="ECO:0000313" key="4">
    <source>
        <dbReference type="Proteomes" id="UP000037175"/>
    </source>
</evidence>
<dbReference type="Pfam" id="PF01966">
    <property type="entry name" value="HD"/>
    <property type="match status" value="1"/>
</dbReference>
<evidence type="ECO:0000313" key="3">
    <source>
        <dbReference type="EMBL" id="KNZ68339.1"/>
    </source>
</evidence>
<feature type="transmembrane region" description="Helical" evidence="1">
    <location>
        <begin position="409"/>
        <end position="428"/>
    </location>
</feature>